<dbReference type="SUPFAM" id="SSF53474">
    <property type="entry name" value="alpha/beta-Hydrolases"/>
    <property type="match status" value="1"/>
</dbReference>
<comment type="function">
    <text evidence="6">Catalyzes hydrolytic cleavage of carbon-halogen bonds in halogenated aliphatic compounds, leading to the formation of the corresponding primary alcohols, halide ions and protons.</text>
</comment>
<dbReference type="AlphaFoldDB" id="A0A1X0YFZ1"/>
<dbReference type="GO" id="GO:0018786">
    <property type="term" value="F:haloalkane dehalogenase activity"/>
    <property type="evidence" value="ECO:0007669"/>
    <property type="project" value="UniProtKB-UniRule"/>
</dbReference>
<comment type="similarity">
    <text evidence="2 6">Belongs to the haloalkane dehalogenase family. Type 1 subfamily.</text>
</comment>
<evidence type="ECO:0000256" key="5">
    <source>
        <dbReference type="ARBA" id="ARBA00022801"/>
    </source>
</evidence>
<dbReference type="GO" id="GO:0004301">
    <property type="term" value="F:epoxide hydrolase activity"/>
    <property type="evidence" value="ECO:0007669"/>
    <property type="project" value="TreeGrafter"/>
</dbReference>
<comment type="catalytic activity">
    <reaction evidence="1 6">
        <text>1-haloalkane + H2O = a halide anion + a primary alcohol + H(+)</text>
        <dbReference type="Rhea" id="RHEA:19081"/>
        <dbReference type="ChEBI" id="CHEBI:15377"/>
        <dbReference type="ChEBI" id="CHEBI:15378"/>
        <dbReference type="ChEBI" id="CHEBI:15734"/>
        <dbReference type="ChEBI" id="CHEBI:16042"/>
        <dbReference type="ChEBI" id="CHEBI:18060"/>
        <dbReference type="EC" id="3.8.1.5"/>
    </reaction>
</comment>
<feature type="domain" description="AB hydrolase-1" evidence="7">
    <location>
        <begin position="47"/>
        <end position="284"/>
    </location>
</feature>
<organism evidence="8 9">
    <name type="scientific">Mycobacterium simiae</name>
    <name type="common">Mycobacterium habana</name>
    <dbReference type="NCBI Taxonomy" id="1784"/>
    <lineage>
        <taxon>Bacteria</taxon>
        <taxon>Bacillati</taxon>
        <taxon>Actinomycetota</taxon>
        <taxon>Actinomycetes</taxon>
        <taxon>Mycobacteriales</taxon>
        <taxon>Mycobacteriaceae</taxon>
        <taxon>Mycobacterium</taxon>
        <taxon>Mycobacterium simiae complex</taxon>
    </lineage>
</organism>
<dbReference type="PRINTS" id="PR00412">
    <property type="entry name" value="EPOXHYDRLASE"/>
</dbReference>
<reference evidence="8 9" key="1">
    <citation type="submission" date="2017-03" db="EMBL/GenBank/DDBJ databases">
        <title>Genomic insights into Mycobacterium simiae human colonization.</title>
        <authorList>
            <person name="Steffani J.L."/>
            <person name="Brunck M.E."/>
            <person name="Cruz E."/>
            <person name="Montiel R."/>
            <person name="Barona F."/>
        </authorList>
    </citation>
    <scope>NUCLEOTIDE SEQUENCE [LARGE SCALE GENOMIC DNA]</scope>
    <source>
        <strain evidence="8 9">MsiGto</strain>
    </source>
</reference>
<evidence type="ECO:0000259" key="7">
    <source>
        <dbReference type="Pfam" id="PF00561"/>
    </source>
</evidence>
<dbReference type="NCBIfam" id="NF002043">
    <property type="entry name" value="PRK00870.1"/>
    <property type="match status" value="1"/>
</dbReference>
<evidence type="ECO:0000313" key="9">
    <source>
        <dbReference type="Proteomes" id="UP000193040"/>
    </source>
</evidence>
<dbReference type="EMBL" id="MZZM01000005">
    <property type="protein sequence ID" value="ORJ64052.1"/>
    <property type="molecule type" value="Genomic_DNA"/>
</dbReference>
<dbReference type="PANTHER" id="PTHR42977">
    <property type="entry name" value="HYDROLASE-RELATED"/>
    <property type="match status" value="1"/>
</dbReference>
<dbReference type="Proteomes" id="UP000193040">
    <property type="component" value="Unassembled WGS sequence"/>
</dbReference>
<dbReference type="InterPro" id="IPR000073">
    <property type="entry name" value="AB_hydrolase_1"/>
</dbReference>
<gene>
    <name evidence="6" type="primary">dhmA</name>
    <name evidence="8" type="ORF">B5M45_02215</name>
</gene>
<protein>
    <recommendedName>
        <fullName evidence="4 6">Haloalkane dehalogenase</fullName>
        <ecNumber evidence="4 6">3.8.1.5</ecNumber>
    </recommendedName>
</protein>
<feature type="active site" description="Proton donor" evidence="6">
    <location>
        <position position="250"/>
    </location>
</feature>
<proteinExistence type="inferred from homology"/>
<evidence type="ECO:0000256" key="2">
    <source>
        <dbReference type="ARBA" id="ARBA00008794"/>
    </source>
</evidence>
<accession>A0A1X0YFZ1</accession>
<sequence length="301" mass="33479">MDVLRTPDSRFENLEGYPFVANYIDVAASDSLPVRMHFLDEGPSDGPPIVLLHGEPTWSYLYRTMIPPLAEAGSRVLAPDLIGFGRSDKPSRIEDYTYLRHVEWVTSWFERLRLSDVTLFVQDWGSLIGLRIAAEQSDRIARVVVANGFLPTAQQRPSPGFLAWRAFARYSPVLPAGRIVAAGTVRRVPPKVRAGYDAPFPNKTYQAAARAFPQLVPISPGDPAVPANRAAWDALGRWEKPFLAIFGARDPILGQADRPLIRHVPGAADQPHARIKASHFIQEDSGPELAERMLSWMKPLL</sequence>
<dbReference type="InterPro" id="IPR000639">
    <property type="entry name" value="Epox_hydrolase-like"/>
</dbReference>
<evidence type="ECO:0000256" key="4">
    <source>
        <dbReference type="ARBA" id="ARBA00012065"/>
    </source>
</evidence>
<feature type="active site" description="Proton acceptor" evidence="6">
    <location>
        <position position="279"/>
    </location>
</feature>
<keyword evidence="5 6" id="KW-0378">Hydrolase</keyword>
<evidence type="ECO:0000313" key="8">
    <source>
        <dbReference type="EMBL" id="ORJ64052.1"/>
    </source>
</evidence>
<dbReference type="Gene3D" id="3.40.50.1820">
    <property type="entry name" value="alpha/beta hydrolase"/>
    <property type="match status" value="1"/>
</dbReference>
<keyword evidence="9" id="KW-1185">Reference proteome</keyword>
<evidence type="ECO:0000256" key="6">
    <source>
        <dbReference type="HAMAP-Rule" id="MF_01230"/>
    </source>
</evidence>
<evidence type="ECO:0000256" key="3">
    <source>
        <dbReference type="ARBA" id="ARBA00011245"/>
    </source>
</evidence>
<dbReference type="STRING" id="1784.VC42_04670"/>
<dbReference type="PANTHER" id="PTHR42977:SF3">
    <property type="entry name" value="AB HYDROLASE-1 DOMAIN-CONTAINING PROTEIN"/>
    <property type="match status" value="1"/>
</dbReference>
<name>A0A1X0YFZ1_MYCSI</name>
<dbReference type="RefSeq" id="WP_084947507.1">
    <property type="nucleotide sequence ID" value="NZ_MZZM01000005.1"/>
</dbReference>
<dbReference type="InterPro" id="IPR023489">
    <property type="entry name" value="Haloalkane_dehalogenase_1"/>
</dbReference>
<dbReference type="HAMAP" id="MF_01230">
    <property type="entry name" value="Haloalk_dehal_type1"/>
    <property type="match status" value="1"/>
</dbReference>
<dbReference type="PRINTS" id="PR00111">
    <property type="entry name" value="ABHYDROLASE"/>
</dbReference>
<dbReference type="InterPro" id="IPR051340">
    <property type="entry name" value="Haloalkane_dehalogenase"/>
</dbReference>
<evidence type="ECO:0000256" key="1">
    <source>
        <dbReference type="ARBA" id="ARBA00001644"/>
    </source>
</evidence>
<comment type="caution">
    <text evidence="8">The sequence shown here is derived from an EMBL/GenBank/DDBJ whole genome shotgun (WGS) entry which is preliminary data.</text>
</comment>
<dbReference type="InterPro" id="IPR029058">
    <property type="entry name" value="AB_hydrolase_fold"/>
</dbReference>
<comment type="subunit">
    <text evidence="3 6">Monomer.</text>
</comment>
<feature type="active site" description="Nucleophile" evidence="6">
    <location>
        <position position="123"/>
    </location>
</feature>
<dbReference type="EC" id="3.8.1.5" evidence="4 6"/>
<dbReference type="Pfam" id="PF00561">
    <property type="entry name" value="Abhydrolase_1"/>
    <property type="match status" value="1"/>
</dbReference>